<dbReference type="PRINTS" id="PR00463">
    <property type="entry name" value="EP450I"/>
</dbReference>
<dbReference type="InterPro" id="IPR002401">
    <property type="entry name" value="Cyt_P450_E_grp-I"/>
</dbReference>
<evidence type="ECO:0000256" key="3">
    <source>
        <dbReference type="ARBA" id="ARBA00022617"/>
    </source>
</evidence>
<evidence type="ECO:0000256" key="4">
    <source>
        <dbReference type="ARBA" id="ARBA00022723"/>
    </source>
</evidence>
<keyword evidence="4 8" id="KW-0479">Metal-binding</keyword>
<dbReference type="PRINTS" id="PR00385">
    <property type="entry name" value="P450"/>
</dbReference>
<organism evidence="10">
    <name type="scientific">Bactrocera latifrons</name>
    <name type="common">Malaysian fruit fly</name>
    <name type="synonym">Chaetodacus latifrons</name>
    <dbReference type="NCBI Taxonomy" id="174628"/>
    <lineage>
        <taxon>Eukaryota</taxon>
        <taxon>Metazoa</taxon>
        <taxon>Ecdysozoa</taxon>
        <taxon>Arthropoda</taxon>
        <taxon>Hexapoda</taxon>
        <taxon>Insecta</taxon>
        <taxon>Pterygota</taxon>
        <taxon>Neoptera</taxon>
        <taxon>Endopterygota</taxon>
        <taxon>Diptera</taxon>
        <taxon>Brachycera</taxon>
        <taxon>Muscomorpha</taxon>
        <taxon>Tephritoidea</taxon>
        <taxon>Tephritidae</taxon>
        <taxon>Bactrocera</taxon>
        <taxon>Bactrocera</taxon>
    </lineage>
</organism>
<proteinExistence type="inferred from homology"/>
<gene>
    <name evidence="10" type="primary">Cyp12a4_2</name>
    <name evidence="10" type="ORF">c0_g1_i1</name>
</gene>
<keyword evidence="5 9" id="KW-0560">Oxidoreductase</keyword>
<comment type="cofactor">
    <cofactor evidence="1 8">
        <name>heme</name>
        <dbReference type="ChEBI" id="CHEBI:30413"/>
    </cofactor>
</comment>
<evidence type="ECO:0000256" key="2">
    <source>
        <dbReference type="ARBA" id="ARBA00010617"/>
    </source>
</evidence>
<evidence type="ECO:0000256" key="8">
    <source>
        <dbReference type="PIRSR" id="PIRSR602401-1"/>
    </source>
</evidence>
<keyword evidence="6 8" id="KW-0408">Iron</keyword>
<keyword evidence="3 8" id="KW-0349">Heme</keyword>
<dbReference type="InterPro" id="IPR036396">
    <property type="entry name" value="Cyt_P450_sf"/>
</dbReference>
<dbReference type="Pfam" id="PF00067">
    <property type="entry name" value="p450"/>
    <property type="match status" value="1"/>
</dbReference>
<dbReference type="FunFam" id="1.10.630.10:FF:000006">
    <property type="entry name" value="Cytochrome P450 302a1, mitochondrial"/>
    <property type="match status" value="1"/>
</dbReference>
<dbReference type="Gene3D" id="1.10.630.10">
    <property type="entry name" value="Cytochrome P450"/>
    <property type="match status" value="1"/>
</dbReference>
<sequence length="574" mass="66203">LQSVCIRLEQQPDTDVKTSIMFVGRRGEWITIFKNNSAPKHNTAVKRLLSKQPSCFGLQTATTTKANNQTALNNESKESHPEWQEARPFNEIHRVNPYTLFFKFLPGGRYYNLDATQMFKAMFAEHADIYIMPGMLGRPDIVMTQNPDDFEQIFRNEGAWPNRPSSLCLDYHRSELRADFYQDVEGLISTHGEKWASFRSAVNPILMQPKNINIYFDKMAQVNQEFVERIRTIRDPQTLEMPDDFDKWLQRFTLESVSIVALDRQLGLLCENSAVSPEVWTLFQSMSDFFIIPFDLDFKPSPWRYIATPKFKQLMCSLDNIQNITLKYINAAMERLAEEQRKGIVRPEQEQSVLEKLLRIDKKIATVMAMDMLMAGVDTSTTVFIGILLALAENPEKQQLLREEVMRVLPQRDGKFAADALSRIPYLRACIKEALRIYPLGTGNIRVTPKDLVLSGYQVPKNTWVSVVAASLLMDDRYYPRSKEYLPERWLRSAENGAGAVPLKPINPFIYMPFGFGPRMCVGRRISDLELELGIARFVRNFHIEFNYPTGDVFRTAMINLPNKPLKFKFTDIE</sequence>
<dbReference type="GO" id="GO:0004497">
    <property type="term" value="F:monooxygenase activity"/>
    <property type="evidence" value="ECO:0007669"/>
    <property type="project" value="UniProtKB-KW"/>
</dbReference>
<comment type="similarity">
    <text evidence="2 9">Belongs to the cytochrome P450 family.</text>
</comment>
<dbReference type="OrthoDB" id="3945418at2759"/>
<dbReference type="PANTHER" id="PTHR24279:SF120">
    <property type="entry name" value="CYTOCHROME P450"/>
    <property type="match status" value="1"/>
</dbReference>
<dbReference type="GO" id="GO:0016705">
    <property type="term" value="F:oxidoreductase activity, acting on paired donors, with incorporation or reduction of molecular oxygen"/>
    <property type="evidence" value="ECO:0007669"/>
    <property type="project" value="InterPro"/>
</dbReference>
<evidence type="ECO:0000256" key="9">
    <source>
        <dbReference type="RuleBase" id="RU000461"/>
    </source>
</evidence>
<evidence type="ECO:0000256" key="1">
    <source>
        <dbReference type="ARBA" id="ARBA00001971"/>
    </source>
</evidence>
<evidence type="ECO:0000256" key="7">
    <source>
        <dbReference type="ARBA" id="ARBA00023033"/>
    </source>
</evidence>
<evidence type="ECO:0000256" key="5">
    <source>
        <dbReference type="ARBA" id="ARBA00023002"/>
    </source>
</evidence>
<protein>
    <submittedName>
        <fullName evidence="10">Putative cytochrome P450 12a4, mitochondrial</fullName>
    </submittedName>
</protein>
<evidence type="ECO:0000256" key="6">
    <source>
        <dbReference type="ARBA" id="ARBA00023004"/>
    </source>
</evidence>
<feature type="non-terminal residue" evidence="10">
    <location>
        <position position="1"/>
    </location>
</feature>
<dbReference type="PROSITE" id="PS00086">
    <property type="entry name" value="CYTOCHROME_P450"/>
    <property type="match status" value="1"/>
</dbReference>
<dbReference type="GO" id="GO:0020037">
    <property type="term" value="F:heme binding"/>
    <property type="evidence" value="ECO:0007669"/>
    <property type="project" value="InterPro"/>
</dbReference>
<feature type="binding site" description="axial binding residue" evidence="8">
    <location>
        <position position="521"/>
    </location>
    <ligand>
        <name>heme</name>
        <dbReference type="ChEBI" id="CHEBI:30413"/>
    </ligand>
    <ligandPart>
        <name>Fe</name>
        <dbReference type="ChEBI" id="CHEBI:18248"/>
    </ligandPart>
</feature>
<dbReference type="PANTHER" id="PTHR24279">
    <property type="entry name" value="CYTOCHROME P450"/>
    <property type="match status" value="1"/>
</dbReference>
<name>A0A0K8UYQ7_BACLA</name>
<reference evidence="10" key="1">
    <citation type="submission" date="2015-06" db="EMBL/GenBank/DDBJ databases">
        <authorList>
            <person name="Hoefler B.C."/>
            <person name="Straight P.D."/>
        </authorList>
    </citation>
    <scope>NUCLEOTIDE SEQUENCE</scope>
</reference>
<dbReference type="AlphaFoldDB" id="A0A0K8UYQ7"/>
<dbReference type="InterPro" id="IPR050479">
    <property type="entry name" value="CYP11_CYP27_families"/>
</dbReference>
<keyword evidence="7 9" id="KW-0503">Monooxygenase</keyword>
<dbReference type="InterPro" id="IPR001128">
    <property type="entry name" value="Cyt_P450"/>
</dbReference>
<dbReference type="EMBL" id="GDHF01020834">
    <property type="protein sequence ID" value="JAI31480.1"/>
    <property type="molecule type" value="Transcribed_RNA"/>
</dbReference>
<dbReference type="SUPFAM" id="SSF48264">
    <property type="entry name" value="Cytochrome P450"/>
    <property type="match status" value="1"/>
</dbReference>
<dbReference type="CDD" id="cd11054">
    <property type="entry name" value="CYP24A1-like"/>
    <property type="match status" value="1"/>
</dbReference>
<dbReference type="InterPro" id="IPR017972">
    <property type="entry name" value="Cyt_P450_CS"/>
</dbReference>
<accession>A0A0K8UYQ7</accession>
<evidence type="ECO:0000313" key="10">
    <source>
        <dbReference type="EMBL" id="JAI31480.1"/>
    </source>
</evidence>
<dbReference type="GO" id="GO:0005506">
    <property type="term" value="F:iron ion binding"/>
    <property type="evidence" value="ECO:0007669"/>
    <property type="project" value="InterPro"/>
</dbReference>